<dbReference type="AlphaFoldDB" id="A0A183KV40"/>
<proteinExistence type="predicted"/>
<name>A0A183KV40_9TREM</name>
<organism evidence="3">
    <name type="scientific">Schistosoma curassoni</name>
    <dbReference type="NCBI Taxonomy" id="6186"/>
    <lineage>
        <taxon>Eukaryota</taxon>
        <taxon>Metazoa</taxon>
        <taxon>Spiralia</taxon>
        <taxon>Lophotrochozoa</taxon>
        <taxon>Platyhelminthes</taxon>
        <taxon>Trematoda</taxon>
        <taxon>Digenea</taxon>
        <taxon>Strigeidida</taxon>
        <taxon>Schistosomatoidea</taxon>
        <taxon>Schistosomatidae</taxon>
        <taxon>Schistosoma</taxon>
    </lineage>
</organism>
<protein>
    <submittedName>
        <fullName evidence="3">Apple domain-containing protein</fullName>
    </submittedName>
</protein>
<reference evidence="3" key="1">
    <citation type="submission" date="2016-06" db="UniProtKB">
        <authorList>
            <consortium name="WormBaseParasite"/>
        </authorList>
    </citation>
    <scope>IDENTIFICATION</scope>
</reference>
<keyword evidence="2" id="KW-1185">Reference proteome</keyword>
<reference evidence="1 2" key="2">
    <citation type="submission" date="2018-11" db="EMBL/GenBank/DDBJ databases">
        <authorList>
            <consortium name="Pathogen Informatics"/>
        </authorList>
    </citation>
    <scope>NUCLEOTIDE SEQUENCE [LARGE SCALE GENOMIC DNA]</scope>
    <source>
        <strain evidence="1">Dakar</strain>
        <strain evidence="2">Dakar, Senegal</strain>
    </source>
</reference>
<evidence type="ECO:0000313" key="3">
    <source>
        <dbReference type="WBParaSite" id="SCUD_0001893601-mRNA-1"/>
    </source>
</evidence>
<evidence type="ECO:0000313" key="2">
    <source>
        <dbReference type="Proteomes" id="UP000279833"/>
    </source>
</evidence>
<evidence type="ECO:0000313" key="1">
    <source>
        <dbReference type="EMBL" id="VDP67507.1"/>
    </source>
</evidence>
<dbReference type="WBParaSite" id="SCUD_0001893601-mRNA-1">
    <property type="protein sequence ID" value="SCUD_0001893601-mRNA-1"/>
    <property type="gene ID" value="SCUD_0001893601"/>
</dbReference>
<sequence length="34" mass="4020">MRNKCTDRSTCYDYCMLPNTNTICKLTKWTLITS</sequence>
<gene>
    <name evidence="1" type="ORF">SCUD_LOCUS18933</name>
</gene>
<dbReference type="Proteomes" id="UP000279833">
    <property type="component" value="Unassembled WGS sequence"/>
</dbReference>
<dbReference type="EMBL" id="UZAK01041742">
    <property type="protein sequence ID" value="VDP67507.1"/>
    <property type="molecule type" value="Genomic_DNA"/>
</dbReference>
<accession>A0A183KV40</accession>